<dbReference type="InterPro" id="IPR027417">
    <property type="entry name" value="P-loop_NTPase"/>
</dbReference>
<dbReference type="Proteomes" id="UP000196694">
    <property type="component" value="Unassembled WGS sequence"/>
</dbReference>
<dbReference type="KEGG" id="pdl:Pyrde_1965"/>
<dbReference type="SUPFAM" id="SSF52540">
    <property type="entry name" value="P-loop containing nucleoside triphosphate hydrolases"/>
    <property type="match status" value="1"/>
</dbReference>
<reference evidence="1 3" key="1">
    <citation type="submission" date="2015-10" db="EMBL/GenBank/DDBJ databases">
        <title>Complete genome sequence of hyperthermophilic archaeon Pyrodictium delaneyi Su06.</title>
        <authorList>
            <person name="Jung J.-H."/>
            <person name="Lin J."/>
            <person name="Holden J.F."/>
            <person name="Park C.-S."/>
        </authorList>
    </citation>
    <scope>NUCLEOTIDE SEQUENCE [LARGE SCALE GENOMIC DNA]</scope>
    <source>
        <strain evidence="1 3">Su06</strain>
    </source>
</reference>
<gene>
    <name evidence="2" type="ORF">Pdsh_03690</name>
    <name evidence="1" type="ORF">Pyrde_1965</name>
</gene>
<protein>
    <submittedName>
        <fullName evidence="1">Uncharacterized protein</fullName>
    </submittedName>
</protein>
<keyword evidence="4" id="KW-1185">Reference proteome</keyword>
<proteinExistence type="predicted"/>
<organism evidence="1 3">
    <name type="scientific">Pyrodictium delaneyi</name>
    <dbReference type="NCBI Taxonomy" id="1273541"/>
    <lineage>
        <taxon>Archaea</taxon>
        <taxon>Thermoproteota</taxon>
        <taxon>Thermoprotei</taxon>
        <taxon>Desulfurococcales</taxon>
        <taxon>Pyrodictiaceae</taxon>
        <taxon>Pyrodictium</taxon>
    </lineage>
</organism>
<evidence type="ECO:0000313" key="3">
    <source>
        <dbReference type="Proteomes" id="UP000058613"/>
    </source>
</evidence>
<dbReference type="AlphaFoldDB" id="A0A0P0N517"/>
<evidence type="ECO:0000313" key="4">
    <source>
        <dbReference type="Proteomes" id="UP000196694"/>
    </source>
</evidence>
<dbReference type="EMBL" id="CP013011">
    <property type="protein sequence ID" value="ALL02008.1"/>
    <property type="molecule type" value="Genomic_DNA"/>
</dbReference>
<name>A0A0P0N517_9CREN</name>
<dbReference type="STRING" id="1273541.Pyrde_1965"/>
<evidence type="ECO:0000313" key="2">
    <source>
        <dbReference type="EMBL" id="OWJ54828.1"/>
    </source>
</evidence>
<dbReference type="EMBL" id="NCQP01000002">
    <property type="protein sequence ID" value="OWJ54828.1"/>
    <property type="molecule type" value="Genomic_DNA"/>
</dbReference>
<reference evidence="2 4" key="2">
    <citation type="submission" date="2017-05" db="EMBL/GenBank/DDBJ databases">
        <title>The draft genome of the hyperthermophilic archaeon 'Pyrodictium delaneyi strain Hulk', an iron and nitrate reducer, reveals the capacity for sulfate reduction.</title>
        <authorList>
            <person name="Demey L.M."/>
            <person name="Miller C."/>
            <person name="Manzella M."/>
            <person name="Reguera G."/>
            <person name="Kashefi K."/>
        </authorList>
    </citation>
    <scope>NUCLEOTIDE SEQUENCE [LARGE SCALE GENOMIC DNA]</scope>
    <source>
        <strain evidence="2 4">Hulk</strain>
    </source>
</reference>
<sequence>MLSHGFREMLPGLTVQDILSKLRQGLSSRGLDHLIYGYGAADAVQARIAFWRGKKLAYLVTVTSEGNKLVIRAAEPGIDNANPEDVLDITPERLQLSYHTRIVAVVERYTGRVKSEGFRGFIDAVYIHPRFIEYMMRYAYDNWISLVNSGITATVAKWTSRIIGNGRYIDMTAEPFGAGTESIYLYSDKGVRVRLSDMGECTATLAAARLAIDHRKPDIILIDGLDTMAPPELYPALIEWFTRLTEKGIQVVATLQDPSHAQQLRRAAERDGINTIAYKLSLSGGQLILSQI</sequence>
<dbReference type="Proteomes" id="UP000058613">
    <property type="component" value="Chromosome"/>
</dbReference>
<accession>A0A0P0N517</accession>
<evidence type="ECO:0000313" key="1">
    <source>
        <dbReference type="EMBL" id="ALL02008.1"/>
    </source>
</evidence>